<organism evidence="1">
    <name type="scientific">viral metagenome</name>
    <dbReference type="NCBI Taxonomy" id="1070528"/>
    <lineage>
        <taxon>unclassified sequences</taxon>
        <taxon>metagenomes</taxon>
        <taxon>organismal metagenomes</taxon>
    </lineage>
</organism>
<evidence type="ECO:0008006" key="2">
    <source>
        <dbReference type="Google" id="ProtNLM"/>
    </source>
</evidence>
<dbReference type="SUPFAM" id="SSF47072">
    <property type="entry name" value="Cysteine alpha-hairpin motif"/>
    <property type="match status" value="1"/>
</dbReference>
<evidence type="ECO:0000313" key="1">
    <source>
        <dbReference type="EMBL" id="QHT28943.1"/>
    </source>
</evidence>
<sequence>MNTVKDKDQDKVNECKKYNELLWECIDKNRYTVKNCGKQFYRFVRCFNSINYK</sequence>
<dbReference type="AlphaFoldDB" id="A0A6C0EKI1"/>
<protein>
    <recommendedName>
        <fullName evidence="2">CHCH domain-containing protein</fullName>
    </recommendedName>
</protein>
<proteinExistence type="predicted"/>
<reference evidence="1" key="1">
    <citation type="journal article" date="2020" name="Nature">
        <title>Giant virus diversity and host interactions through global metagenomics.</title>
        <authorList>
            <person name="Schulz F."/>
            <person name="Roux S."/>
            <person name="Paez-Espino D."/>
            <person name="Jungbluth S."/>
            <person name="Walsh D.A."/>
            <person name="Denef V.J."/>
            <person name="McMahon K.D."/>
            <person name="Konstantinidis K.T."/>
            <person name="Eloe-Fadrosh E.A."/>
            <person name="Kyrpides N.C."/>
            <person name="Woyke T."/>
        </authorList>
    </citation>
    <scope>NUCLEOTIDE SEQUENCE</scope>
    <source>
        <strain evidence="1">GVMAG-M-3300001351-8</strain>
    </source>
</reference>
<dbReference type="InterPro" id="IPR009069">
    <property type="entry name" value="Cys_alpha_HP_mot_SF"/>
</dbReference>
<dbReference type="EMBL" id="MN738866">
    <property type="protein sequence ID" value="QHT28943.1"/>
    <property type="molecule type" value="Genomic_DNA"/>
</dbReference>
<name>A0A6C0EKI1_9ZZZZ</name>
<accession>A0A6C0EKI1</accession>